<name>A0ABV5C5G1_9BACL</name>
<evidence type="ECO:0000313" key="1">
    <source>
        <dbReference type="EMBL" id="MFB5762749.1"/>
    </source>
</evidence>
<proteinExistence type="predicted"/>
<organism evidence="1 2">
    <name type="scientific">Paenibacillus medicaginis</name>
    <dbReference type="NCBI Taxonomy" id="1470560"/>
    <lineage>
        <taxon>Bacteria</taxon>
        <taxon>Bacillati</taxon>
        <taxon>Bacillota</taxon>
        <taxon>Bacilli</taxon>
        <taxon>Bacillales</taxon>
        <taxon>Paenibacillaceae</taxon>
        <taxon>Paenibacillus</taxon>
    </lineage>
</organism>
<dbReference type="EMBL" id="JBHIRY010000024">
    <property type="protein sequence ID" value="MFB5762749.1"/>
    <property type="molecule type" value="Genomic_DNA"/>
</dbReference>
<gene>
    <name evidence="1" type="ORF">ACE5LO_20425</name>
</gene>
<sequence length="88" mass="10304">MNLRWHSDKIFFETLREAEEWAGSISNEIHARNYDGYITPDYKVAYVLAYRLASVKKFNVHTETGLSKEDTEVFRVWVVPAEPDIKLP</sequence>
<accession>A0ABV5C5G1</accession>
<reference evidence="1 2" key="1">
    <citation type="submission" date="2024-09" db="EMBL/GenBank/DDBJ databases">
        <title>Paenibacillus zeirhizospherea sp. nov., isolated from surface of the maize (Zea mays) roots in a horticulture field, Hungary.</title>
        <authorList>
            <person name="Marton D."/>
            <person name="Farkas M."/>
            <person name="Bedics A."/>
            <person name="Toth E."/>
            <person name="Tancsics A."/>
            <person name="Boka K."/>
            <person name="Marati G."/>
            <person name="Kriszt B."/>
            <person name="Cserhati M."/>
        </authorList>
    </citation>
    <scope>NUCLEOTIDE SEQUENCE [LARGE SCALE GENOMIC DNA]</scope>
    <source>
        <strain evidence="1 2">JCM 18446</strain>
    </source>
</reference>
<dbReference type="RefSeq" id="WP_375521839.1">
    <property type="nucleotide sequence ID" value="NZ_JBHIRY010000024.1"/>
</dbReference>
<dbReference type="Proteomes" id="UP001580430">
    <property type="component" value="Unassembled WGS sequence"/>
</dbReference>
<keyword evidence="2" id="KW-1185">Reference proteome</keyword>
<comment type="caution">
    <text evidence="1">The sequence shown here is derived from an EMBL/GenBank/DDBJ whole genome shotgun (WGS) entry which is preliminary data.</text>
</comment>
<evidence type="ECO:0000313" key="2">
    <source>
        <dbReference type="Proteomes" id="UP001580430"/>
    </source>
</evidence>
<protein>
    <submittedName>
        <fullName evidence="1">Uncharacterized protein</fullName>
    </submittedName>
</protein>